<protein>
    <submittedName>
        <fullName evidence="1">Uncharacterized protein</fullName>
    </submittedName>
</protein>
<dbReference type="EMBL" id="CP073581">
    <property type="protein sequence ID" value="QUJ75459.1"/>
    <property type="molecule type" value="Genomic_DNA"/>
</dbReference>
<dbReference type="Proteomes" id="UP000683291">
    <property type="component" value="Chromosome 1"/>
</dbReference>
<keyword evidence="2" id="KW-1185">Reference proteome</keyword>
<proteinExistence type="predicted"/>
<evidence type="ECO:0000313" key="2">
    <source>
        <dbReference type="Proteomes" id="UP000683291"/>
    </source>
</evidence>
<dbReference type="AlphaFoldDB" id="A0A975JBJ9"/>
<name>A0A975JBJ9_9RHOB</name>
<reference evidence="1" key="1">
    <citation type="submission" date="2021-04" db="EMBL/GenBank/DDBJ databases">
        <title>Complete genome sequence for Sulfitobacter sp. strain JK7-1.</title>
        <authorList>
            <person name="Park S.-J."/>
        </authorList>
    </citation>
    <scope>NUCLEOTIDE SEQUENCE</scope>
    <source>
        <strain evidence="1">JK7-1</strain>
    </source>
</reference>
<accession>A0A975JBJ9</accession>
<evidence type="ECO:0000313" key="1">
    <source>
        <dbReference type="EMBL" id="QUJ75459.1"/>
    </source>
</evidence>
<dbReference type="RefSeq" id="WP_212703664.1">
    <property type="nucleotide sequence ID" value="NZ_CP073581.1"/>
</dbReference>
<organism evidence="1 2">
    <name type="scientific">Sulfitobacter albidus</name>
    <dbReference type="NCBI Taxonomy" id="2829501"/>
    <lineage>
        <taxon>Bacteria</taxon>
        <taxon>Pseudomonadati</taxon>
        <taxon>Pseudomonadota</taxon>
        <taxon>Alphaproteobacteria</taxon>
        <taxon>Rhodobacterales</taxon>
        <taxon>Roseobacteraceae</taxon>
        <taxon>Sulfitobacter</taxon>
    </lineage>
</organism>
<dbReference type="KEGG" id="sual:KDD17_10785"/>
<gene>
    <name evidence="1" type="ORF">KDD17_10785</name>
</gene>
<sequence length="77" mass="8563">MTDRKSEEYGFYSHPRKSLSDVERQVMDRLRAAAEDVGAGAYAIAGVQPNEVVSQLIILSAELERLANVIEGRDRVN</sequence>